<accession>A0ABX7VI88</accession>
<reference evidence="1 2" key="1">
    <citation type="submission" date="2021-03" db="EMBL/GenBank/DDBJ databases">
        <title>Complete Genome Sequence Data of Xenorhabdus budapestensis strain C72, a Candidate Biological Control Agent, from China.</title>
        <authorList>
            <person name="LI B."/>
            <person name="WANG S."/>
            <person name="QIU D."/>
        </authorList>
    </citation>
    <scope>NUCLEOTIDE SEQUENCE [LARGE SCALE GENOMIC DNA]</scope>
    <source>
        <strain evidence="1 2">C-7-2</strain>
    </source>
</reference>
<protein>
    <submittedName>
        <fullName evidence="1">Uncharacterized protein</fullName>
    </submittedName>
</protein>
<proteinExistence type="predicted"/>
<sequence>MKEIYDPPRFCNTDFDEFGACLNLFGVNMGKDALASMSSAPDELEKHCGFKFMEGLGRRDGLK</sequence>
<keyword evidence="2" id="KW-1185">Reference proteome</keyword>
<name>A0ABX7VI88_XENBU</name>
<dbReference type="EMBL" id="CP072455">
    <property type="protein sequence ID" value="QTL40461.1"/>
    <property type="molecule type" value="Genomic_DNA"/>
</dbReference>
<dbReference type="Proteomes" id="UP000665047">
    <property type="component" value="Chromosome"/>
</dbReference>
<organism evidence="1 2">
    <name type="scientific">Xenorhabdus budapestensis</name>
    <dbReference type="NCBI Taxonomy" id="290110"/>
    <lineage>
        <taxon>Bacteria</taxon>
        <taxon>Pseudomonadati</taxon>
        <taxon>Pseudomonadota</taxon>
        <taxon>Gammaproteobacteria</taxon>
        <taxon>Enterobacterales</taxon>
        <taxon>Morganellaceae</taxon>
        <taxon>Xenorhabdus</taxon>
    </lineage>
</organism>
<evidence type="ECO:0000313" key="2">
    <source>
        <dbReference type="Proteomes" id="UP000665047"/>
    </source>
</evidence>
<dbReference type="RefSeq" id="WP_209027972.1">
    <property type="nucleotide sequence ID" value="NZ_CP072455.1"/>
</dbReference>
<gene>
    <name evidence="1" type="ORF">HGO23_03425</name>
</gene>
<evidence type="ECO:0000313" key="1">
    <source>
        <dbReference type="EMBL" id="QTL40461.1"/>
    </source>
</evidence>